<evidence type="ECO:0000256" key="1">
    <source>
        <dbReference type="SAM" id="MobiDB-lite"/>
    </source>
</evidence>
<protein>
    <submittedName>
        <fullName evidence="2">Unannotated protein</fullName>
    </submittedName>
</protein>
<dbReference type="AlphaFoldDB" id="A0A6J6DHC5"/>
<proteinExistence type="predicted"/>
<accession>A0A6J6DHC5</accession>
<reference evidence="2" key="1">
    <citation type="submission" date="2020-05" db="EMBL/GenBank/DDBJ databases">
        <authorList>
            <person name="Chiriac C."/>
            <person name="Salcher M."/>
            <person name="Ghai R."/>
            <person name="Kavagutti S V."/>
        </authorList>
    </citation>
    <scope>NUCLEOTIDE SEQUENCE</scope>
</reference>
<evidence type="ECO:0000313" key="2">
    <source>
        <dbReference type="EMBL" id="CAB4562179.1"/>
    </source>
</evidence>
<organism evidence="2">
    <name type="scientific">freshwater metagenome</name>
    <dbReference type="NCBI Taxonomy" id="449393"/>
    <lineage>
        <taxon>unclassified sequences</taxon>
        <taxon>metagenomes</taxon>
        <taxon>ecological metagenomes</taxon>
    </lineage>
</organism>
<feature type="region of interest" description="Disordered" evidence="1">
    <location>
        <begin position="1"/>
        <end position="21"/>
    </location>
</feature>
<name>A0A6J6DHC5_9ZZZZ</name>
<dbReference type="EMBL" id="CAEZTL010000008">
    <property type="protein sequence ID" value="CAB4562179.1"/>
    <property type="molecule type" value="Genomic_DNA"/>
</dbReference>
<sequence>MTTPPGANHGSADDGSEEDDTELINAEFESMVAGLSLDQSSPRTYLDELDEIEREEVISLNSERALYAEVPDEKIPLHLKLSTIFEAVKKWWNGENRDEGEDGAKI</sequence>
<gene>
    <name evidence="2" type="ORF">UFOPK1683_00180</name>
</gene>